<gene>
    <name evidence="1" type="ORF">g.10120</name>
</gene>
<dbReference type="AlphaFoldDB" id="A0A1B6M7G8"/>
<feature type="non-terminal residue" evidence="1">
    <location>
        <position position="1"/>
    </location>
</feature>
<reference evidence="1" key="1">
    <citation type="submission" date="2015-11" db="EMBL/GenBank/DDBJ databases">
        <title>De novo transcriptome assembly of four potential Pierce s Disease insect vectors from Arizona vineyards.</title>
        <authorList>
            <person name="Tassone E.E."/>
        </authorList>
    </citation>
    <scope>NUCLEOTIDE SEQUENCE</scope>
</reference>
<organism evidence="1">
    <name type="scientific">Graphocephala atropunctata</name>
    <dbReference type="NCBI Taxonomy" id="36148"/>
    <lineage>
        <taxon>Eukaryota</taxon>
        <taxon>Metazoa</taxon>
        <taxon>Ecdysozoa</taxon>
        <taxon>Arthropoda</taxon>
        <taxon>Hexapoda</taxon>
        <taxon>Insecta</taxon>
        <taxon>Pterygota</taxon>
        <taxon>Neoptera</taxon>
        <taxon>Paraneoptera</taxon>
        <taxon>Hemiptera</taxon>
        <taxon>Auchenorrhyncha</taxon>
        <taxon>Membracoidea</taxon>
        <taxon>Cicadellidae</taxon>
        <taxon>Cicadellinae</taxon>
        <taxon>Cicadellini</taxon>
        <taxon>Graphocephala</taxon>
    </lineage>
</organism>
<dbReference type="EMBL" id="GEBQ01008097">
    <property type="protein sequence ID" value="JAT31880.1"/>
    <property type="molecule type" value="Transcribed_RNA"/>
</dbReference>
<name>A0A1B6M7G8_9HEMI</name>
<accession>A0A1B6M7G8</accession>
<protein>
    <submittedName>
        <fullName evidence="1">Uncharacterized protein</fullName>
    </submittedName>
</protein>
<proteinExistence type="predicted"/>
<sequence length="153" mass="17329">GRRRWSSYWPEWLQPPDLTTHTCRHPELRTQVVAVAVEVSLHLLEDQEVPVDTVVLLELKEALEDMVALAVPVDTEVPEVPELPEVEVDMEELVVLEPVVTVDQLVVPEPVVMVELEAPEPVDMEVQVELEQVVMEVVLEVQEVEADMEELVV</sequence>
<evidence type="ECO:0000313" key="1">
    <source>
        <dbReference type="EMBL" id="JAT31880.1"/>
    </source>
</evidence>
<feature type="non-terminal residue" evidence="1">
    <location>
        <position position="153"/>
    </location>
</feature>